<feature type="domain" description="Methyltransferase type 11" evidence="1">
    <location>
        <begin position="65"/>
        <end position="162"/>
    </location>
</feature>
<sequence length="224" mass="24093">MSDGRRDSSGTWQRDHPWAAVYDRISGDPHLGALLWRVGMGSSVEELHRRARRELAAVPAGGTVLDLPCGGGVVLRDLPVDHALHYVAADISPAMLERTRGEAERLGVAADVETRVADVEQLADADETYDLVLTFTSLHCFPDPEAAVHELARVLRSGGRLVGSAFCVDAGLLYLPGHRIGRALGVLGPPVRSTEVRSWLVAAGLVDVRLDRAGALTYFEGTRA</sequence>
<dbReference type="RefSeq" id="WP_067855153.1">
    <property type="nucleotide sequence ID" value="NZ_CP011502.1"/>
</dbReference>
<dbReference type="PANTHER" id="PTHR43591:SF99">
    <property type="entry name" value="OS06G0646000 PROTEIN"/>
    <property type="match status" value="1"/>
</dbReference>
<accession>A0A0U3SZR6</accession>
<proteinExistence type="predicted"/>
<dbReference type="PANTHER" id="PTHR43591">
    <property type="entry name" value="METHYLTRANSFERASE"/>
    <property type="match status" value="1"/>
</dbReference>
<dbReference type="GO" id="GO:0008757">
    <property type="term" value="F:S-adenosylmethionine-dependent methyltransferase activity"/>
    <property type="evidence" value="ECO:0007669"/>
    <property type="project" value="InterPro"/>
</dbReference>
<organism evidence="2 3">
    <name type="scientific">Aeromicrobium erythreum</name>
    <dbReference type="NCBI Taxonomy" id="2041"/>
    <lineage>
        <taxon>Bacteria</taxon>
        <taxon>Bacillati</taxon>
        <taxon>Actinomycetota</taxon>
        <taxon>Actinomycetes</taxon>
        <taxon>Propionibacteriales</taxon>
        <taxon>Nocardioidaceae</taxon>
        <taxon>Aeromicrobium</taxon>
    </lineage>
</organism>
<dbReference type="KEGG" id="aer:AERYTH_04395"/>
<dbReference type="Gene3D" id="3.40.50.150">
    <property type="entry name" value="Vaccinia Virus protein VP39"/>
    <property type="match status" value="1"/>
</dbReference>
<dbReference type="Pfam" id="PF08241">
    <property type="entry name" value="Methyltransf_11"/>
    <property type="match status" value="1"/>
</dbReference>
<dbReference type="InterPro" id="IPR013216">
    <property type="entry name" value="Methyltransf_11"/>
</dbReference>
<keyword evidence="3" id="KW-1185">Reference proteome</keyword>
<protein>
    <recommendedName>
        <fullName evidence="1">Methyltransferase type 11 domain-containing protein</fullName>
    </recommendedName>
</protein>
<dbReference type="Proteomes" id="UP000067689">
    <property type="component" value="Chromosome"/>
</dbReference>
<dbReference type="EMBL" id="CP011502">
    <property type="protein sequence ID" value="ALX03992.1"/>
    <property type="molecule type" value="Genomic_DNA"/>
</dbReference>
<reference evidence="2 3" key="1">
    <citation type="journal article" date="1991" name="Int. J. Syst. Bacteriol.">
        <title>Description of the erythromycin-producing bacterium Arthrobacter sp. strain NRRL B-3381 as Aeromicrobium erythreum gen. nov., sp. nov.</title>
        <authorList>
            <person name="Miller E.S."/>
            <person name="Woese C.R."/>
            <person name="Brenner S."/>
        </authorList>
    </citation>
    <scope>NUCLEOTIDE SEQUENCE [LARGE SCALE GENOMIC DNA]</scope>
    <source>
        <strain evidence="2 3">AR18</strain>
    </source>
</reference>
<dbReference type="SUPFAM" id="SSF53335">
    <property type="entry name" value="S-adenosyl-L-methionine-dependent methyltransferases"/>
    <property type="match status" value="1"/>
</dbReference>
<dbReference type="STRING" id="2041.AERYTH_04395"/>
<dbReference type="InterPro" id="IPR029063">
    <property type="entry name" value="SAM-dependent_MTases_sf"/>
</dbReference>
<dbReference type="OrthoDB" id="9795634at2"/>
<evidence type="ECO:0000313" key="2">
    <source>
        <dbReference type="EMBL" id="ALX03992.1"/>
    </source>
</evidence>
<evidence type="ECO:0000313" key="3">
    <source>
        <dbReference type="Proteomes" id="UP000067689"/>
    </source>
</evidence>
<dbReference type="PATRIC" id="fig|2041.4.peg.918"/>
<evidence type="ECO:0000259" key="1">
    <source>
        <dbReference type="Pfam" id="PF08241"/>
    </source>
</evidence>
<dbReference type="AlphaFoldDB" id="A0A0U3SZR6"/>
<name>A0A0U3SZR6_9ACTN</name>
<gene>
    <name evidence="2" type="ORF">AERYTH_04395</name>
</gene>
<dbReference type="CDD" id="cd02440">
    <property type="entry name" value="AdoMet_MTases"/>
    <property type="match status" value="1"/>
</dbReference>